<dbReference type="STRING" id="33978.A6M13_02075"/>
<keyword evidence="1" id="KW-0812">Transmembrane</keyword>
<sequence length="98" mass="11154">MVGMIMIGIFVASVRLLMDRHSLRKLVKKQRIQFSAAYLIGYAIIFGIGAWLMDWSETLAVHSIVQTIIFFGLFFIVFFTVHVLLVYIAPVSDKEDVS</sequence>
<evidence type="ECO:0000313" key="3">
    <source>
        <dbReference type="Proteomes" id="UP000093199"/>
    </source>
</evidence>
<protein>
    <submittedName>
        <fullName evidence="2">Uncharacterized protein</fullName>
    </submittedName>
</protein>
<accession>A0A1C0YNA2</accession>
<evidence type="ECO:0000256" key="1">
    <source>
        <dbReference type="SAM" id="Phobius"/>
    </source>
</evidence>
<dbReference type="EMBL" id="MASJ01000001">
    <property type="protein sequence ID" value="OCS88655.1"/>
    <property type="molecule type" value="Genomic_DNA"/>
</dbReference>
<organism evidence="2 3">
    <name type="scientific">Caryophanon tenue</name>
    <dbReference type="NCBI Taxonomy" id="33978"/>
    <lineage>
        <taxon>Bacteria</taxon>
        <taxon>Bacillati</taxon>
        <taxon>Bacillota</taxon>
        <taxon>Bacilli</taxon>
        <taxon>Bacillales</taxon>
        <taxon>Caryophanaceae</taxon>
        <taxon>Caryophanon</taxon>
    </lineage>
</organism>
<dbReference type="AlphaFoldDB" id="A0A1C0YNA2"/>
<dbReference type="Proteomes" id="UP000093199">
    <property type="component" value="Unassembled WGS sequence"/>
</dbReference>
<feature type="transmembrane region" description="Helical" evidence="1">
    <location>
        <begin position="32"/>
        <end position="52"/>
    </location>
</feature>
<evidence type="ECO:0000313" key="2">
    <source>
        <dbReference type="EMBL" id="OCS88655.1"/>
    </source>
</evidence>
<reference evidence="2 3" key="1">
    <citation type="submission" date="2016-07" db="EMBL/GenBank/DDBJ databases">
        <title>Caryophanon tenue genome sequencing.</title>
        <authorList>
            <person name="Verma A."/>
            <person name="Pal Y."/>
            <person name="Krishnamurthi S."/>
        </authorList>
    </citation>
    <scope>NUCLEOTIDE SEQUENCE [LARGE SCALE GENOMIC DNA]</scope>
    <source>
        <strain evidence="2 3">DSM 14152</strain>
    </source>
</reference>
<comment type="caution">
    <text evidence="2">The sequence shown here is derived from an EMBL/GenBank/DDBJ whole genome shotgun (WGS) entry which is preliminary data.</text>
</comment>
<keyword evidence="1" id="KW-1133">Transmembrane helix</keyword>
<name>A0A1C0YNA2_9BACL</name>
<proteinExistence type="predicted"/>
<keyword evidence="1" id="KW-0472">Membrane</keyword>
<feature type="transmembrane region" description="Helical" evidence="1">
    <location>
        <begin position="64"/>
        <end position="89"/>
    </location>
</feature>
<dbReference type="RefSeq" id="WP_066542459.1">
    <property type="nucleotide sequence ID" value="NZ_MASJ01000001.1"/>
</dbReference>
<gene>
    <name evidence="2" type="ORF">A6M13_02075</name>
</gene>
<keyword evidence="3" id="KW-1185">Reference proteome</keyword>